<protein>
    <submittedName>
        <fullName evidence="1">Uncharacterized protein</fullName>
    </submittedName>
</protein>
<dbReference type="EMBL" id="LXQA010819998">
    <property type="protein sequence ID" value="MCI72546.1"/>
    <property type="molecule type" value="Genomic_DNA"/>
</dbReference>
<proteinExistence type="predicted"/>
<comment type="caution">
    <text evidence="1">The sequence shown here is derived from an EMBL/GenBank/DDBJ whole genome shotgun (WGS) entry which is preliminary data.</text>
</comment>
<feature type="non-terminal residue" evidence="1">
    <location>
        <position position="1"/>
    </location>
</feature>
<dbReference type="AlphaFoldDB" id="A0A392UJC2"/>
<keyword evidence="2" id="KW-1185">Reference proteome</keyword>
<evidence type="ECO:0000313" key="2">
    <source>
        <dbReference type="Proteomes" id="UP000265520"/>
    </source>
</evidence>
<sequence length="36" mass="3889">GLLDVNRSVHSPLFIPWLVLADVLDARASGSSVRLD</sequence>
<evidence type="ECO:0000313" key="1">
    <source>
        <dbReference type="EMBL" id="MCI72546.1"/>
    </source>
</evidence>
<reference evidence="1 2" key="1">
    <citation type="journal article" date="2018" name="Front. Plant Sci.">
        <title>Red Clover (Trifolium pratense) and Zigzag Clover (T. medium) - A Picture of Genomic Similarities and Differences.</title>
        <authorList>
            <person name="Dluhosova J."/>
            <person name="Istvanek J."/>
            <person name="Nedelnik J."/>
            <person name="Repkova J."/>
        </authorList>
    </citation>
    <scope>NUCLEOTIDE SEQUENCE [LARGE SCALE GENOMIC DNA]</scope>
    <source>
        <strain evidence="2">cv. 10/8</strain>
        <tissue evidence="1">Leaf</tissue>
    </source>
</reference>
<accession>A0A392UJC2</accession>
<dbReference type="Proteomes" id="UP000265520">
    <property type="component" value="Unassembled WGS sequence"/>
</dbReference>
<organism evidence="1 2">
    <name type="scientific">Trifolium medium</name>
    <dbReference type="NCBI Taxonomy" id="97028"/>
    <lineage>
        <taxon>Eukaryota</taxon>
        <taxon>Viridiplantae</taxon>
        <taxon>Streptophyta</taxon>
        <taxon>Embryophyta</taxon>
        <taxon>Tracheophyta</taxon>
        <taxon>Spermatophyta</taxon>
        <taxon>Magnoliopsida</taxon>
        <taxon>eudicotyledons</taxon>
        <taxon>Gunneridae</taxon>
        <taxon>Pentapetalae</taxon>
        <taxon>rosids</taxon>
        <taxon>fabids</taxon>
        <taxon>Fabales</taxon>
        <taxon>Fabaceae</taxon>
        <taxon>Papilionoideae</taxon>
        <taxon>50 kb inversion clade</taxon>
        <taxon>NPAAA clade</taxon>
        <taxon>Hologalegina</taxon>
        <taxon>IRL clade</taxon>
        <taxon>Trifolieae</taxon>
        <taxon>Trifolium</taxon>
    </lineage>
</organism>
<name>A0A392UJC2_9FABA</name>